<dbReference type="Gene3D" id="3.40.50.300">
    <property type="entry name" value="P-loop containing nucleotide triphosphate hydrolases"/>
    <property type="match status" value="2"/>
</dbReference>
<feature type="domain" description="OLD protein-like TOPRIM" evidence="3">
    <location>
        <begin position="435"/>
        <end position="496"/>
    </location>
</feature>
<protein>
    <submittedName>
        <fullName evidence="4">Uncharacterized protein</fullName>
    </submittedName>
</protein>
<dbReference type="GO" id="GO:0006302">
    <property type="term" value="P:double-strand break repair"/>
    <property type="evidence" value="ECO:0007669"/>
    <property type="project" value="TreeGrafter"/>
</dbReference>
<accession>A0A086MZY8</accession>
<keyword evidence="1" id="KW-0227">DNA damage</keyword>
<proteinExistence type="predicted"/>
<evidence type="ECO:0000256" key="1">
    <source>
        <dbReference type="ARBA" id="ARBA00023236"/>
    </source>
</evidence>
<dbReference type="GO" id="GO:0005524">
    <property type="term" value="F:ATP binding"/>
    <property type="evidence" value="ECO:0007669"/>
    <property type="project" value="InterPro"/>
</dbReference>
<feature type="domain" description="ATPase AAA-type core" evidence="2">
    <location>
        <begin position="332"/>
        <end position="381"/>
    </location>
</feature>
<dbReference type="InterPro" id="IPR003959">
    <property type="entry name" value="ATPase_AAA_core"/>
</dbReference>
<dbReference type="InterPro" id="IPR027417">
    <property type="entry name" value="P-loop_NTPase"/>
</dbReference>
<dbReference type="RefSeq" id="WP_043381465.1">
    <property type="nucleotide sequence ID" value="NZ_KN039947.1"/>
</dbReference>
<dbReference type="GO" id="GO:0000731">
    <property type="term" value="P:DNA synthesis involved in DNA repair"/>
    <property type="evidence" value="ECO:0007669"/>
    <property type="project" value="TreeGrafter"/>
</dbReference>
<organism evidence="4 5">
    <name type="scientific">Streptomyces mutabilis</name>
    <dbReference type="NCBI Taxonomy" id="67332"/>
    <lineage>
        <taxon>Bacteria</taxon>
        <taxon>Bacillati</taxon>
        <taxon>Actinomycetota</taxon>
        <taxon>Actinomycetes</taxon>
        <taxon>Kitasatosporales</taxon>
        <taxon>Streptomycetaceae</taxon>
        <taxon>Streptomyces</taxon>
    </lineage>
</organism>
<evidence type="ECO:0000259" key="2">
    <source>
        <dbReference type="Pfam" id="PF13304"/>
    </source>
</evidence>
<keyword evidence="5" id="KW-1185">Reference proteome</keyword>
<sequence>MHLHSFTVCGFRSLKDVRDIPVSTPTILAGQNDGGKSAVLAALAFLVGNEQLTEHDRTYELDASDGVDVDDSAPLLRCSTTWVEGQFILDSWELESFGFPTEELRVRRRAVNGEGPVLECWAPLADDERLRDPSKLSLNEVRALAKQLLPELSSIKRGDIEPALCNYGMAHASASGWVPAPKEMERRMPRLMPFDGKSADPDAAVKTALMGRYQAHMSDPTLEGQLQSIEAGIKERLQDDARSLCEHIQSRCDDLTDVDVEPVVSFTHGFRGAPLRIARTKGETVGLDRSGLGSARRISLAIWEWNSQLLTREEFADVDSSTDLEAAEDVPPPVQTIVIYDEPDTHLDYRHQRKIMQLIRDQSALPHVNVIVATHSMNLIDGVDIADVVHLRLECGRTVIERLGADTHDDIDVHLGRMAAAVGLRNSVLLHERCFLAVEGDTEQRVIPMLFRLSEGQSLQSAGIALWACFNNEGALHLAHYLVAHGRSVMLMVDADSRTLPKGLFKEVRLQQFFGSAFSDVVRFVGEPDAFNELEELFPDDLWAATANELWPKDGEPWTMDDFTAQRGKKFSKEVLNMLRNDSPNGPSGKPDMMFGLVSTLTSPDQVPAQLREIFGEIRKLAAG</sequence>
<name>A0A086MZY8_9ACTN</name>
<dbReference type="STRING" id="1915400.FM21_27300"/>
<evidence type="ECO:0000259" key="3">
    <source>
        <dbReference type="Pfam" id="PF20469"/>
    </source>
</evidence>
<evidence type="ECO:0000313" key="5">
    <source>
        <dbReference type="Proteomes" id="UP000029095"/>
    </source>
</evidence>
<dbReference type="InterPro" id="IPR034139">
    <property type="entry name" value="TOPRIM_OLD"/>
</dbReference>
<comment type="caution">
    <text evidence="4">The sequence shown here is derived from an EMBL/GenBank/DDBJ whole genome shotgun (WGS) entry which is preliminary data.</text>
</comment>
<dbReference type="PANTHER" id="PTHR32182:SF22">
    <property type="entry name" value="ATP-DEPENDENT ENDONUCLEASE, OLD FAMILY-RELATED"/>
    <property type="match status" value="1"/>
</dbReference>
<dbReference type="HOGENOM" id="CLU_442056_0_0_11"/>
<dbReference type="GO" id="GO:0009432">
    <property type="term" value="P:SOS response"/>
    <property type="evidence" value="ECO:0007669"/>
    <property type="project" value="UniProtKB-KW"/>
</dbReference>
<dbReference type="PANTHER" id="PTHR32182">
    <property type="entry name" value="DNA REPLICATION AND REPAIR PROTEIN RECF"/>
    <property type="match status" value="1"/>
</dbReference>
<dbReference type="EMBL" id="JNFQ01000002">
    <property type="protein sequence ID" value="KFG74456.1"/>
    <property type="molecule type" value="Genomic_DNA"/>
</dbReference>
<dbReference type="Proteomes" id="UP000029095">
    <property type="component" value="Unassembled WGS sequence"/>
</dbReference>
<dbReference type="SUPFAM" id="SSF52540">
    <property type="entry name" value="P-loop containing nucleoside triphosphate hydrolases"/>
    <property type="match status" value="1"/>
</dbReference>
<reference evidence="4 5" key="1">
    <citation type="submission" date="2014-05" db="EMBL/GenBank/DDBJ databases">
        <title>Complete genome sequence of the Streptomyces mutabilis TRM45540.</title>
        <authorList>
            <person name="Luo X."/>
            <person name="Zhang L."/>
        </authorList>
    </citation>
    <scope>NUCLEOTIDE SEQUENCE [LARGE SCALE GENOMIC DNA]</scope>
    <source>
        <strain evidence="4 5">TRM45540</strain>
    </source>
</reference>
<keyword evidence="1" id="KW-0742">SOS response</keyword>
<evidence type="ECO:0000313" key="4">
    <source>
        <dbReference type="EMBL" id="KFG74456.1"/>
    </source>
</evidence>
<dbReference type="GO" id="GO:0016887">
    <property type="term" value="F:ATP hydrolysis activity"/>
    <property type="evidence" value="ECO:0007669"/>
    <property type="project" value="InterPro"/>
</dbReference>
<dbReference type="Pfam" id="PF13304">
    <property type="entry name" value="AAA_21"/>
    <property type="match status" value="1"/>
</dbReference>
<dbReference type="Pfam" id="PF20469">
    <property type="entry name" value="OLD-like_TOPRIM"/>
    <property type="match status" value="1"/>
</dbReference>
<dbReference type="AlphaFoldDB" id="A0A086MZY8"/>
<gene>
    <name evidence="4" type="ORF">FM21_27300</name>
</gene>